<evidence type="ECO:0000313" key="3">
    <source>
        <dbReference type="Proteomes" id="UP000596661"/>
    </source>
</evidence>
<reference evidence="2" key="2">
    <citation type="submission" date="2021-03" db="UniProtKB">
        <authorList>
            <consortium name="EnsemblPlants"/>
        </authorList>
    </citation>
    <scope>IDENTIFICATION</scope>
</reference>
<dbReference type="AlphaFoldDB" id="A0A803Q1R1"/>
<name>A0A803Q1R1_CANSA</name>
<dbReference type="Proteomes" id="UP000596661">
    <property type="component" value="Chromosome 7"/>
</dbReference>
<keyword evidence="3" id="KW-1185">Reference proteome</keyword>
<dbReference type="EMBL" id="UZAU01000655">
    <property type="status" value="NOT_ANNOTATED_CDS"/>
    <property type="molecule type" value="Genomic_DNA"/>
</dbReference>
<feature type="region of interest" description="Disordered" evidence="1">
    <location>
        <begin position="24"/>
        <end position="47"/>
    </location>
</feature>
<protein>
    <submittedName>
        <fullName evidence="2">Uncharacterized protein</fullName>
    </submittedName>
</protein>
<dbReference type="Gramene" id="evm.model.07.1204">
    <property type="protein sequence ID" value="cds.evm.model.07.1204"/>
    <property type="gene ID" value="evm.TU.07.1204"/>
</dbReference>
<accession>A0A803Q1R1</accession>
<sequence length="111" mass="12299">MIVKAHLAFPVAYLRGTWVVGDSSGRSRGGGGVADPGAKRRRSRGRRRSLPWVVVGRGVGCGWWTLLEKGGWWWLIVCEVRSGLEWCVAVCRVGVESWTVEAEFRAALKCK</sequence>
<proteinExistence type="predicted"/>
<dbReference type="EnsemblPlants" id="evm.model.07.1204">
    <property type="protein sequence ID" value="cds.evm.model.07.1204"/>
    <property type="gene ID" value="evm.TU.07.1204"/>
</dbReference>
<organism evidence="2 3">
    <name type="scientific">Cannabis sativa</name>
    <name type="common">Hemp</name>
    <name type="synonym">Marijuana</name>
    <dbReference type="NCBI Taxonomy" id="3483"/>
    <lineage>
        <taxon>Eukaryota</taxon>
        <taxon>Viridiplantae</taxon>
        <taxon>Streptophyta</taxon>
        <taxon>Embryophyta</taxon>
        <taxon>Tracheophyta</taxon>
        <taxon>Spermatophyta</taxon>
        <taxon>Magnoliopsida</taxon>
        <taxon>eudicotyledons</taxon>
        <taxon>Gunneridae</taxon>
        <taxon>Pentapetalae</taxon>
        <taxon>rosids</taxon>
        <taxon>fabids</taxon>
        <taxon>Rosales</taxon>
        <taxon>Cannabaceae</taxon>
        <taxon>Cannabis</taxon>
    </lineage>
</organism>
<evidence type="ECO:0000256" key="1">
    <source>
        <dbReference type="SAM" id="MobiDB-lite"/>
    </source>
</evidence>
<evidence type="ECO:0000313" key="2">
    <source>
        <dbReference type="EnsemblPlants" id="cds.evm.model.07.1204"/>
    </source>
</evidence>
<reference evidence="2" key="1">
    <citation type="submission" date="2018-11" db="EMBL/GenBank/DDBJ databases">
        <authorList>
            <person name="Grassa J C."/>
        </authorList>
    </citation>
    <scope>NUCLEOTIDE SEQUENCE [LARGE SCALE GENOMIC DNA]</scope>
</reference>